<dbReference type="GO" id="GO:0005886">
    <property type="term" value="C:plasma membrane"/>
    <property type="evidence" value="ECO:0007669"/>
    <property type="project" value="UniProtKB-SubCell"/>
</dbReference>
<evidence type="ECO:0000256" key="6">
    <source>
        <dbReference type="SAM" id="Phobius"/>
    </source>
</evidence>
<dbReference type="GO" id="GO:0046943">
    <property type="term" value="F:carboxylic acid transmembrane transporter activity"/>
    <property type="evidence" value="ECO:0007669"/>
    <property type="project" value="TreeGrafter"/>
</dbReference>
<feature type="transmembrane region" description="Helical" evidence="6">
    <location>
        <begin position="280"/>
        <end position="297"/>
    </location>
</feature>
<dbReference type="InterPro" id="IPR036259">
    <property type="entry name" value="MFS_trans_sf"/>
</dbReference>
<feature type="domain" description="Major facilitator superfamily (MFS) profile" evidence="7">
    <location>
        <begin position="23"/>
        <end position="416"/>
    </location>
</feature>
<evidence type="ECO:0000313" key="8">
    <source>
        <dbReference type="EMBL" id="EHQ89412.1"/>
    </source>
</evidence>
<feature type="transmembrane region" description="Helical" evidence="6">
    <location>
        <begin position="306"/>
        <end position="323"/>
    </location>
</feature>
<dbReference type="PROSITE" id="PS00217">
    <property type="entry name" value="SUGAR_TRANSPORT_2"/>
    <property type="match status" value="1"/>
</dbReference>
<dbReference type="OrthoDB" id="9787026at2"/>
<keyword evidence="2" id="KW-0813">Transport</keyword>
<dbReference type="HOGENOM" id="CLU_001265_46_6_9"/>
<evidence type="ECO:0000256" key="5">
    <source>
        <dbReference type="ARBA" id="ARBA00023136"/>
    </source>
</evidence>
<feature type="transmembrane region" description="Helical" evidence="6">
    <location>
        <begin position="367"/>
        <end position="387"/>
    </location>
</feature>
<name>H5XUW0_9FIRM</name>
<evidence type="ECO:0000256" key="3">
    <source>
        <dbReference type="ARBA" id="ARBA00022692"/>
    </source>
</evidence>
<dbReference type="InterPro" id="IPR011701">
    <property type="entry name" value="MFS"/>
</dbReference>
<feature type="transmembrane region" description="Helical" evidence="6">
    <location>
        <begin position="114"/>
        <end position="135"/>
    </location>
</feature>
<evidence type="ECO:0000256" key="1">
    <source>
        <dbReference type="ARBA" id="ARBA00004651"/>
    </source>
</evidence>
<gene>
    <name evidence="8" type="ORF">DesyoDRAFT_2331</name>
</gene>
<reference evidence="8 9" key="1">
    <citation type="submission" date="2011-11" db="EMBL/GenBank/DDBJ databases">
        <title>The Noncontiguous Finished genome of Desulfosporosinus youngiae DSM 17734.</title>
        <authorList>
            <consortium name="US DOE Joint Genome Institute (JGI-PGF)"/>
            <person name="Lucas S."/>
            <person name="Han J."/>
            <person name="Lapidus A."/>
            <person name="Cheng J.-F."/>
            <person name="Goodwin L."/>
            <person name="Pitluck S."/>
            <person name="Peters L."/>
            <person name="Ovchinnikova G."/>
            <person name="Lu M."/>
            <person name="Land M.L."/>
            <person name="Hauser L."/>
            <person name="Pester M."/>
            <person name="Spring S."/>
            <person name="Ollivier B."/>
            <person name="Rattei T."/>
            <person name="Klenk H.-P."/>
            <person name="Wagner M."/>
            <person name="Loy A."/>
            <person name="Woyke T.J."/>
        </authorList>
    </citation>
    <scope>NUCLEOTIDE SEQUENCE [LARGE SCALE GENOMIC DNA]</scope>
    <source>
        <strain evidence="8 9">DSM 17734</strain>
    </source>
</reference>
<keyword evidence="9" id="KW-1185">Reference proteome</keyword>
<dbReference type="RefSeq" id="WP_007783074.1">
    <property type="nucleotide sequence ID" value="NZ_CM001441.1"/>
</dbReference>
<dbReference type="InterPro" id="IPR020846">
    <property type="entry name" value="MFS_dom"/>
</dbReference>
<keyword evidence="5 6" id="KW-0472">Membrane</keyword>
<feature type="transmembrane region" description="Helical" evidence="6">
    <location>
        <begin position="61"/>
        <end position="80"/>
    </location>
</feature>
<comment type="subcellular location">
    <subcellularLocation>
        <location evidence="1">Cell membrane</location>
        <topology evidence="1">Multi-pass membrane protein</topology>
    </subcellularLocation>
</comment>
<dbReference type="Pfam" id="PF07690">
    <property type="entry name" value="MFS_1"/>
    <property type="match status" value="1"/>
</dbReference>
<feature type="transmembrane region" description="Helical" evidence="6">
    <location>
        <begin position="21"/>
        <end position="41"/>
    </location>
</feature>
<accession>H5XUW0</accession>
<feature type="transmembrane region" description="Helical" evidence="6">
    <location>
        <begin position="147"/>
        <end position="166"/>
    </location>
</feature>
<dbReference type="eggNOG" id="COG2814">
    <property type="taxonomic scope" value="Bacteria"/>
</dbReference>
<organism evidence="8 9">
    <name type="scientific">Desulfosporosinus youngiae DSM 17734</name>
    <dbReference type="NCBI Taxonomy" id="768710"/>
    <lineage>
        <taxon>Bacteria</taxon>
        <taxon>Bacillati</taxon>
        <taxon>Bacillota</taxon>
        <taxon>Clostridia</taxon>
        <taxon>Eubacteriales</taxon>
        <taxon>Desulfitobacteriaceae</taxon>
        <taxon>Desulfosporosinus</taxon>
    </lineage>
</organism>
<evidence type="ECO:0000256" key="2">
    <source>
        <dbReference type="ARBA" id="ARBA00022448"/>
    </source>
</evidence>
<dbReference type="STRING" id="768710.DesyoDRAFT_2331"/>
<dbReference type="AlphaFoldDB" id="H5XUW0"/>
<dbReference type="Proteomes" id="UP000005104">
    <property type="component" value="Chromosome"/>
</dbReference>
<feature type="transmembrane region" description="Helical" evidence="6">
    <location>
        <begin position="393"/>
        <end position="412"/>
    </location>
</feature>
<evidence type="ECO:0000313" key="9">
    <source>
        <dbReference type="Proteomes" id="UP000005104"/>
    </source>
</evidence>
<dbReference type="PROSITE" id="PS50850">
    <property type="entry name" value="MFS"/>
    <property type="match status" value="1"/>
</dbReference>
<dbReference type="PANTHER" id="PTHR23508">
    <property type="entry name" value="CARBOXYLIC ACID TRANSPORTER PROTEIN HOMOLOG"/>
    <property type="match status" value="1"/>
</dbReference>
<sequence>MNNQRVTPIPDRNAPLNGSMIVIWIFAWLALVLDVMDWQLVSVSAKAISTEFNIPASMMGFVLGAPLLGAGLGGLISGVLSDKLGRVRVMFWCLIWYSLFTIAFAYANSIEMMLALRFLVGIGLGAQWGVGNTLVAECLPSRMRIMCSAVIQTGFAFGPMLAAFLAKTVMPTYGWRSLFWFGAIGIVVAIAAKIFIAEPEAWVRSKEHATASGLKMGSLKRLFSTEIYDFTGTTIRRNTIGAFFLVVFSLLAYWSAMSWIPSWLATDKHMDIVKSMNYMMFLNIGGVLGYVLFAFIADRWGRKKPAYVALSASFIAVLIFVRIGDNNTLLMFAPVYAFITYPIFGLFGGYMAELFPTDIRGTGVNTIYNLARMMSFWGPAMLGAIAALTSFSFAIGASAFLYLCAIVPLIFLPETIKKAVSRTGTAIDV</sequence>
<dbReference type="PANTHER" id="PTHR23508:SF10">
    <property type="entry name" value="CARBOXYLIC ACID TRANSPORTER PROTEIN HOMOLOG"/>
    <property type="match status" value="1"/>
</dbReference>
<feature type="transmembrane region" description="Helical" evidence="6">
    <location>
        <begin position="89"/>
        <end position="108"/>
    </location>
</feature>
<protein>
    <submittedName>
        <fullName evidence="8">Arabinose efflux permease family protein</fullName>
    </submittedName>
</protein>
<dbReference type="SUPFAM" id="SSF103473">
    <property type="entry name" value="MFS general substrate transporter"/>
    <property type="match status" value="1"/>
</dbReference>
<keyword evidence="3 6" id="KW-0812">Transmembrane</keyword>
<feature type="transmembrane region" description="Helical" evidence="6">
    <location>
        <begin position="335"/>
        <end position="355"/>
    </location>
</feature>
<evidence type="ECO:0000256" key="4">
    <source>
        <dbReference type="ARBA" id="ARBA00022989"/>
    </source>
</evidence>
<feature type="transmembrane region" description="Helical" evidence="6">
    <location>
        <begin position="240"/>
        <end position="260"/>
    </location>
</feature>
<dbReference type="Gene3D" id="1.20.1250.20">
    <property type="entry name" value="MFS general substrate transporter like domains"/>
    <property type="match status" value="1"/>
</dbReference>
<dbReference type="EMBL" id="CM001441">
    <property type="protein sequence ID" value="EHQ89412.1"/>
    <property type="molecule type" value="Genomic_DNA"/>
</dbReference>
<keyword evidence="4 6" id="KW-1133">Transmembrane helix</keyword>
<proteinExistence type="predicted"/>
<feature type="transmembrane region" description="Helical" evidence="6">
    <location>
        <begin position="178"/>
        <end position="196"/>
    </location>
</feature>
<dbReference type="InterPro" id="IPR005829">
    <property type="entry name" value="Sugar_transporter_CS"/>
</dbReference>
<evidence type="ECO:0000259" key="7">
    <source>
        <dbReference type="PROSITE" id="PS50850"/>
    </source>
</evidence>